<accession>A0A2U8QTI3</accession>
<sequence length="202" mass="21304">MFDVLIIGAGVSGVSCALILGSAKNKPFATDKKIGIIAHQRASSLQTAVFNNAYGIPPGKLGAEILSESLAHLGQTYPHVEQISGEKVTEIKEQDDFYIVVTNKGQYKSKVIVVAIGAGNPISLEGLDAYIEPHQKIAAVKNKIQLKNNDHLVKQGLYVSGVLAGHRSQLSIAAGSGAAVGTDILTLWNEGNPTVVHDAVNK</sequence>
<dbReference type="KEGG" id="fse:DI487_05695"/>
<dbReference type="AlphaFoldDB" id="A0A2U8QTI3"/>
<protein>
    <submittedName>
        <fullName evidence="2">Pyridine nucleotide-disulfide oxidoreductase</fullName>
    </submittedName>
</protein>
<proteinExistence type="predicted"/>
<gene>
    <name evidence="2" type="ORF">DI487_05695</name>
</gene>
<name>A0A2U8QTI3_9FLAO</name>
<dbReference type="RefSeq" id="WP_109568770.1">
    <property type="nucleotide sequence ID" value="NZ_CP029463.1"/>
</dbReference>
<dbReference type="SUPFAM" id="SSF51905">
    <property type="entry name" value="FAD/NAD(P)-binding domain"/>
    <property type="match status" value="1"/>
</dbReference>
<evidence type="ECO:0000259" key="1">
    <source>
        <dbReference type="Pfam" id="PF07992"/>
    </source>
</evidence>
<evidence type="ECO:0000313" key="2">
    <source>
        <dbReference type="EMBL" id="AWM13401.1"/>
    </source>
</evidence>
<dbReference type="OrthoDB" id="1199853at2"/>
<dbReference type="GO" id="GO:0016491">
    <property type="term" value="F:oxidoreductase activity"/>
    <property type="evidence" value="ECO:0007669"/>
    <property type="project" value="InterPro"/>
</dbReference>
<dbReference type="PRINTS" id="PR00469">
    <property type="entry name" value="PNDRDTASEII"/>
</dbReference>
<keyword evidence="3" id="KW-1185">Reference proteome</keyword>
<dbReference type="Gene3D" id="3.50.50.60">
    <property type="entry name" value="FAD/NAD(P)-binding domain"/>
    <property type="match status" value="1"/>
</dbReference>
<dbReference type="EMBL" id="CP029463">
    <property type="protein sequence ID" value="AWM13401.1"/>
    <property type="molecule type" value="Genomic_DNA"/>
</dbReference>
<organism evidence="2 3">
    <name type="scientific">Flavobacterium sediminis</name>
    <dbReference type="NCBI Taxonomy" id="2201181"/>
    <lineage>
        <taxon>Bacteria</taxon>
        <taxon>Pseudomonadati</taxon>
        <taxon>Bacteroidota</taxon>
        <taxon>Flavobacteriia</taxon>
        <taxon>Flavobacteriales</taxon>
        <taxon>Flavobacteriaceae</taxon>
        <taxon>Flavobacterium</taxon>
    </lineage>
</organism>
<evidence type="ECO:0000313" key="3">
    <source>
        <dbReference type="Proteomes" id="UP000245429"/>
    </source>
</evidence>
<reference evidence="2 3" key="1">
    <citation type="submission" date="2018-05" db="EMBL/GenBank/DDBJ databases">
        <title>Flavobacterium sp. MEBiC07310.</title>
        <authorList>
            <person name="Baek K."/>
        </authorList>
    </citation>
    <scope>NUCLEOTIDE SEQUENCE [LARGE SCALE GENOMIC DNA]</scope>
    <source>
        <strain evidence="2 3">MEBiC07310</strain>
    </source>
</reference>
<feature type="domain" description="FAD/NAD(P)-binding" evidence="1">
    <location>
        <begin position="2"/>
        <end position="150"/>
    </location>
</feature>
<dbReference type="Proteomes" id="UP000245429">
    <property type="component" value="Chromosome"/>
</dbReference>
<dbReference type="Pfam" id="PF07992">
    <property type="entry name" value="Pyr_redox_2"/>
    <property type="match status" value="1"/>
</dbReference>
<dbReference type="InterPro" id="IPR036188">
    <property type="entry name" value="FAD/NAD-bd_sf"/>
</dbReference>
<dbReference type="InterPro" id="IPR023753">
    <property type="entry name" value="FAD/NAD-binding_dom"/>
</dbReference>